<keyword evidence="7 10" id="KW-0472">Membrane</keyword>
<proteinExistence type="inferred from homology"/>
<keyword evidence="6 10" id="KW-1133">Transmembrane helix</keyword>
<accession>M5G649</accession>
<evidence type="ECO:0000256" key="10">
    <source>
        <dbReference type="SAM" id="Phobius"/>
    </source>
</evidence>
<dbReference type="HOGENOM" id="CLU_020019_9_0_1"/>
<dbReference type="InterPro" id="IPR050363">
    <property type="entry name" value="MIP/Aquaporin"/>
</dbReference>
<gene>
    <name evidence="11" type="ORF">DACRYDRAFT_13650</name>
</gene>
<reference evidence="11 12" key="1">
    <citation type="journal article" date="2012" name="Science">
        <title>The Paleozoic origin of enzymatic lignin decomposition reconstructed from 31 fungal genomes.</title>
        <authorList>
            <person name="Floudas D."/>
            <person name="Binder M."/>
            <person name="Riley R."/>
            <person name="Barry K."/>
            <person name="Blanchette R.A."/>
            <person name="Henrissat B."/>
            <person name="Martinez A.T."/>
            <person name="Otillar R."/>
            <person name="Spatafora J.W."/>
            <person name="Yadav J.S."/>
            <person name="Aerts A."/>
            <person name="Benoit I."/>
            <person name="Boyd A."/>
            <person name="Carlson A."/>
            <person name="Copeland A."/>
            <person name="Coutinho P.M."/>
            <person name="de Vries R.P."/>
            <person name="Ferreira P."/>
            <person name="Findley K."/>
            <person name="Foster B."/>
            <person name="Gaskell J."/>
            <person name="Glotzer D."/>
            <person name="Gorecki P."/>
            <person name="Heitman J."/>
            <person name="Hesse C."/>
            <person name="Hori C."/>
            <person name="Igarashi K."/>
            <person name="Jurgens J.A."/>
            <person name="Kallen N."/>
            <person name="Kersten P."/>
            <person name="Kohler A."/>
            <person name="Kuees U."/>
            <person name="Kumar T.K.A."/>
            <person name="Kuo A."/>
            <person name="LaButti K."/>
            <person name="Larrondo L.F."/>
            <person name="Lindquist E."/>
            <person name="Ling A."/>
            <person name="Lombard V."/>
            <person name="Lucas S."/>
            <person name="Lundell T."/>
            <person name="Martin R."/>
            <person name="McLaughlin D.J."/>
            <person name="Morgenstern I."/>
            <person name="Morin E."/>
            <person name="Murat C."/>
            <person name="Nagy L.G."/>
            <person name="Nolan M."/>
            <person name="Ohm R.A."/>
            <person name="Patyshakuliyeva A."/>
            <person name="Rokas A."/>
            <person name="Ruiz-Duenas F.J."/>
            <person name="Sabat G."/>
            <person name="Salamov A."/>
            <person name="Samejima M."/>
            <person name="Schmutz J."/>
            <person name="Slot J.C."/>
            <person name="St John F."/>
            <person name="Stenlid J."/>
            <person name="Sun H."/>
            <person name="Sun S."/>
            <person name="Syed K."/>
            <person name="Tsang A."/>
            <person name="Wiebenga A."/>
            <person name="Young D."/>
            <person name="Pisabarro A."/>
            <person name="Eastwood D.C."/>
            <person name="Martin F."/>
            <person name="Cullen D."/>
            <person name="Grigoriev I.V."/>
            <person name="Hibbett D.S."/>
        </authorList>
    </citation>
    <scope>NUCLEOTIDE SEQUENCE [LARGE SCALE GENOMIC DNA]</scope>
    <source>
        <strain evidence="11 12">DJM-731 SS1</strain>
    </source>
</reference>
<feature type="transmembrane region" description="Helical" evidence="10">
    <location>
        <begin position="203"/>
        <end position="223"/>
    </location>
</feature>
<protein>
    <submittedName>
        <fullName evidence="11">Aquaporin-like protein</fullName>
    </submittedName>
</protein>
<dbReference type="STRING" id="1858805.M5G649"/>
<feature type="transmembrane region" description="Helical" evidence="10">
    <location>
        <begin position="287"/>
        <end position="313"/>
    </location>
</feature>
<organism evidence="11 12">
    <name type="scientific">Dacryopinax primogenitus (strain DJM 731)</name>
    <name type="common">Brown rot fungus</name>
    <dbReference type="NCBI Taxonomy" id="1858805"/>
    <lineage>
        <taxon>Eukaryota</taxon>
        <taxon>Fungi</taxon>
        <taxon>Dikarya</taxon>
        <taxon>Basidiomycota</taxon>
        <taxon>Agaricomycotina</taxon>
        <taxon>Dacrymycetes</taxon>
        <taxon>Dacrymycetales</taxon>
        <taxon>Dacrymycetaceae</taxon>
        <taxon>Dacryopinax</taxon>
    </lineage>
</organism>
<dbReference type="RefSeq" id="XP_040632625.1">
    <property type="nucleotide sequence ID" value="XM_040770991.1"/>
</dbReference>
<dbReference type="Pfam" id="PF00230">
    <property type="entry name" value="MIP"/>
    <property type="match status" value="1"/>
</dbReference>
<evidence type="ECO:0000256" key="8">
    <source>
        <dbReference type="ARBA" id="ARBA00034651"/>
    </source>
</evidence>
<comment type="similarity">
    <text evidence="2 9">Belongs to the MIP/aquaporin (TC 1.A.8) family.</text>
</comment>
<evidence type="ECO:0000256" key="6">
    <source>
        <dbReference type="ARBA" id="ARBA00022989"/>
    </source>
</evidence>
<keyword evidence="12" id="KW-1185">Reference proteome</keyword>
<comment type="catalytic activity">
    <reaction evidence="8">
        <text>H2O(in) = H2O(out)</text>
        <dbReference type="Rhea" id="RHEA:29667"/>
        <dbReference type="ChEBI" id="CHEBI:15377"/>
    </reaction>
</comment>
<dbReference type="GeneID" id="63686053"/>
<keyword evidence="3 9" id="KW-0813">Transport</keyword>
<dbReference type="GO" id="GO:0005886">
    <property type="term" value="C:plasma membrane"/>
    <property type="evidence" value="ECO:0007669"/>
    <property type="project" value="TreeGrafter"/>
</dbReference>
<dbReference type="Proteomes" id="UP000030653">
    <property type="component" value="Unassembled WGS sequence"/>
</dbReference>
<name>M5G649_DACPD</name>
<dbReference type="OMA" id="FTSHHYY"/>
<dbReference type="GO" id="GO:0015254">
    <property type="term" value="F:glycerol channel activity"/>
    <property type="evidence" value="ECO:0007669"/>
    <property type="project" value="TreeGrafter"/>
</dbReference>
<evidence type="ECO:0000256" key="4">
    <source>
        <dbReference type="ARBA" id="ARBA00022692"/>
    </source>
</evidence>
<dbReference type="SUPFAM" id="SSF81338">
    <property type="entry name" value="Aquaporin-like"/>
    <property type="match status" value="1"/>
</dbReference>
<dbReference type="InterPro" id="IPR023271">
    <property type="entry name" value="Aquaporin-like"/>
</dbReference>
<evidence type="ECO:0000313" key="12">
    <source>
        <dbReference type="Proteomes" id="UP000030653"/>
    </source>
</evidence>
<evidence type="ECO:0000256" key="2">
    <source>
        <dbReference type="ARBA" id="ARBA00006175"/>
    </source>
</evidence>
<evidence type="ECO:0000256" key="5">
    <source>
        <dbReference type="ARBA" id="ARBA00022737"/>
    </source>
</evidence>
<dbReference type="AlphaFoldDB" id="M5G649"/>
<evidence type="ECO:0000256" key="7">
    <source>
        <dbReference type="ARBA" id="ARBA00023136"/>
    </source>
</evidence>
<dbReference type="OrthoDB" id="3222at2759"/>
<feature type="transmembrane region" description="Helical" evidence="10">
    <location>
        <begin position="235"/>
        <end position="259"/>
    </location>
</feature>
<comment type="subcellular location">
    <subcellularLocation>
        <location evidence="1">Membrane</location>
        <topology evidence="1">Multi-pass membrane protein</topology>
    </subcellularLocation>
</comment>
<dbReference type="GO" id="GO:0015250">
    <property type="term" value="F:water channel activity"/>
    <property type="evidence" value="ECO:0007669"/>
    <property type="project" value="TreeGrafter"/>
</dbReference>
<keyword evidence="4 9" id="KW-0812">Transmembrane</keyword>
<dbReference type="Gene3D" id="1.20.1080.10">
    <property type="entry name" value="Glycerol uptake facilitator protein"/>
    <property type="match status" value="1"/>
</dbReference>
<evidence type="ECO:0000256" key="1">
    <source>
        <dbReference type="ARBA" id="ARBA00004141"/>
    </source>
</evidence>
<evidence type="ECO:0000256" key="3">
    <source>
        <dbReference type="ARBA" id="ARBA00022448"/>
    </source>
</evidence>
<dbReference type="EMBL" id="JH795856">
    <property type="protein sequence ID" value="EJU05731.1"/>
    <property type="molecule type" value="Genomic_DNA"/>
</dbReference>
<keyword evidence="5" id="KW-0677">Repeat</keyword>
<feature type="transmembrane region" description="Helical" evidence="10">
    <location>
        <begin position="149"/>
        <end position="169"/>
    </location>
</feature>
<sequence>MSTLTSPAADSLTIMSNESRPMSAGAGSGAPSTVVELNAYDVPVTMKDALQPRDIAPPITTPKTHIIFEVLAELLGTAVFVGFGTGANCQYAVGNGGQFMSFSTVPVGWGVGLALGNAFAARFSGGHLNPAVTLMLVLIGQVPAWKLPIYYITQVLGALAGAAITYGVYYHNIFVYDPGHTLERTAGLFGTLPAMDMPAFSCWLAEFFPSCVLIFTILYIVTLKPNPPFPVVPLALPKVLFLTILGVGCTFGSTTSFSMNPARDLGPRLLTWMAGYGKEVWNYKNQYWLWGGQLGAFSAAVFVSLGFHAFTWLERHLLDDRRGSTFLRIFNPLPQ</sequence>
<dbReference type="PANTHER" id="PTHR43829">
    <property type="entry name" value="AQUAPORIN OR AQUAGLYCEROPORIN RELATED"/>
    <property type="match status" value="1"/>
</dbReference>
<evidence type="ECO:0000256" key="9">
    <source>
        <dbReference type="RuleBase" id="RU000477"/>
    </source>
</evidence>
<evidence type="ECO:0000313" key="11">
    <source>
        <dbReference type="EMBL" id="EJU05731.1"/>
    </source>
</evidence>
<dbReference type="InterPro" id="IPR000425">
    <property type="entry name" value="MIP"/>
</dbReference>
<dbReference type="PANTHER" id="PTHR43829:SF9">
    <property type="entry name" value="AQUAPORIN-9"/>
    <property type="match status" value="1"/>
</dbReference>
<dbReference type="PRINTS" id="PR00783">
    <property type="entry name" value="MINTRINSICP"/>
</dbReference>